<evidence type="ECO:0000313" key="1">
    <source>
        <dbReference type="EMBL" id="MBA4677606.1"/>
    </source>
</evidence>
<reference evidence="1" key="1">
    <citation type="journal article" date="2013" name="J. Plant Res.">
        <title>Effect of fungi and light on seed germination of three Opuntia species from semiarid lands of central Mexico.</title>
        <authorList>
            <person name="Delgado-Sanchez P."/>
            <person name="Jimenez-Bremont J.F."/>
            <person name="Guerrero-Gonzalez Mde L."/>
            <person name="Flores J."/>
        </authorList>
    </citation>
    <scope>NUCLEOTIDE SEQUENCE</scope>
    <source>
        <tissue evidence="1">Cladode</tissue>
    </source>
</reference>
<sequence length="121" mass="14236">MRPVIIPRPKHMMIHSIRHYPSINTINTLIFSHQTLNFVTFFFQIKPRFPLIIVTNILRLFNVSIRITLYSSQLGIKSTISPRINTLHIQITNIVDIRNIRRVTISGSKERFLTLRDNLSR</sequence>
<organism evidence="1">
    <name type="scientific">Opuntia streptacantha</name>
    <name type="common">Prickly pear cactus</name>
    <name type="synonym">Opuntia cardona</name>
    <dbReference type="NCBI Taxonomy" id="393608"/>
    <lineage>
        <taxon>Eukaryota</taxon>
        <taxon>Viridiplantae</taxon>
        <taxon>Streptophyta</taxon>
        <taxon>Embryophyta</taxon>
        <taxon>Tracheophyta</taxon>
        <taxon>Spermatophyta</taxon>
        <taxon>Magnoliopsida</taxon>
        <taxon>eudicotyledons</taxon>
        <taxon>Gunneridae</taxon>
        <taxon>Pentapetalae</taxon>
        <taxon>Caryophyllales</taxon>
        <taxon>Cactineae</taxon>
        <taxon>Cactaceae</taxon>
        <taxon>Opuntioideae</taxon>
        <taxon>Opuntia</taxon>
    </lineage>
</organism>
<dbReference type="AlphaFoldDB" id="A0A7C9EX29"/>
<dbReference type="EMBL" id="GISG01275779">
    <property type="protein sequence ID" value="MBA4677606.1"/>
    <property type="molecule type" value="Transcribed_RNA"/>
</dbReference>
<protein>
    <submittedName>
        <fullName evidence="1">Uncharacterized protein</fullName>
    </submittedName>
</protein>
<reference evidence="1" key="2">
    <citation type="submission" date="2020-07" db="EMBL/GenBank/DDBJ databases">
        <authorList>
            <person name="Vera ALvarez R."/>
            <person name="Arias-Moreno D.M."/>
            <person name="Jimenez-Jacinto V."/>
            <person name="Jimenez-Bremont J.F."/>
            <person name="Swaminathan K."/>
            <person name="Moose S.P."/>
            <person name="Guerrero-Gonzalez M.L."/>
            <person name="Marino-Ramirez L."/>
            <person name="Landsman D."/>
            <person name="Rodriguez-Kessler M."/>
            <person name="Delgado-Sanchez P."/>
        </authorList>
    </citation>
    <scope>NUCLEOTIDE SEQUENCE</scope>
    <source>
        <tissue evidence="1">Cladode</tissue>
    </source>
</reference>
<name>A0A7C9EX29_OPUST</name>
<accession>A0A7C9EX29</accession>
<proteinExistence type="predicted"/>